<keyword evidence="1" id="KW-1133">Transmembrane helix</keyword>
<reference evidence="2 3" key="1">
    <citation type="journal article" date="2009" name="Stand. Genomic Sci.">
        <title>Complete genome sequence of Stackebrandtia nassauensis type strain (LLR-40K-21).</title>
        <authorList>
            <person name="Munk C."/>
            <person name="Lapidus A."/>
            <person name="Copeland A."/>
            <person name="Jando M."/>
            <person name="Mayilraj S."/>
            <person name="Glavina Del Rio T."/>
            <person name="Nolan M."/>
            <person name="Chen F."/>
            <person name="Lucas S."/>
            <person name="Tice H."/>
            <person name="Cheng J.F."/>
            <person name="Han C."/>
            <person name="Detter J.C."/>
            <person name="Bruce D."/>
            <person name="Goodwin L."/>
            <person name="Chain P."/>
            <person name="Pitluck S."/>
            <person name="Goker M."/>
            <person name="Ovchinikova G."/>
            <person name="Pati A."/>
            <person name="Ivanova N."/>
            <person name="Mavromatis K."/>
            <person name="Chen A."/>
            <person name="Palaniappan K."/>
            <person name="Land M."/>
            <person name="Hauser L."/>
            <person name="Chang Y.J."/>
            <person name="Jeffries C.D."/>
            <person name="Bristow J."/>
            <person name="Eisen J.A."/>
            <person name="Markowitz V."/>
            <person name="Hugenholtz P."/>
            <person name="Kyrpides N.C."/>
            <person name="Klenk H.P."/>
        </authorList>
    </citation>
    <scope>NUCLEOTIDE SEQUENCE [LARGE SCALE GENOMIC DNA]</scope>
    <source>
        <strain evidence="3">DSM 44728 / CIP 108903 / NRRL B-16338 / NBRC 102104 / LLR-40K-21</strain>
    </source>
</reference>
<proteinExistence type="predicted"/>
<keyword evidence="3" id="KW-1185">Reference proteome</keyword>
<evidence type="ECO:0000256" key="1">
    <source>
        <dbReference type="SAM" id="Phobius"/>
    </source>
</evidence>
<dbReference type="KEGG" id="sna:Snas_4854"/>
<feature type="transmembrane region" description="Helical" evidence="1">
    <location>
        <begin position="422"/>
        <end position="441"/>
    </location>
</feature>
<dbReference type="Proteomes" id="UP000000844">
    <property type="component" value="Chromosome"/>
</dbReference>
<keyword evidence="1" id="KW-0812">Transmembrane</keyword>
<feature type="transmembrane region" description="Helical" evidence="1">
    <location>
        <begin position="480"/>
        <end position="500"/>
    </location>
</feature>
<protein>
    <recommendedName>
        <fullName evidence="4">Glycosyltransferase RgtA/B/C/D-like domain-containing protein</fullName>
    </recommendedName>
</protein>
<feature type="transmembrane region" description="Helical" evidence="1">
    <location>
        <begin position="282"/>
        <end position="301"/>
    </location>
</feature>
<accession>D3Q8Q3</accession>
<gene>
    <name evidence="2" type="ordered locus">Snas_4854</name>
</gene>
<feature type="transmembrane region" description="Helical" evidence="1">
    <location>
        <begin position="259"/>
        <end position="276"/>
    </location>
</feature>
<sequence>MLVIVAAALTVTLIAYAWRPAYGPGRLRLAVVRACVLTGAGAVAGIELLSWCGWFDVVGIAVVWAVMLVLAAIPAVIRFRRDGGFTGFRYPPTRALGFWRACGRWEKTGLAVLAAYVLVELVFAVVAAPNNYDSQTYHLPKIEHWVQQGSVEFYATRIHRQVTLAPGAEFLLTHLRLASGGDDYYNLLQWCAALGCLLVASRICAQLGGGRRAQLLTVLLLGMTPLVMLEASSTQTDLVVAAWTGCVATMALDGLRRRAGLGEVLLLGLGTGLVAVTKTNGLLGVGPVLVLWGVAQLWLAWRGARRAAHVTRTVVASIVIVVLGFALVGPFLGRVVAEFGHPLGPERVRDSIPMQRHDPASVFVNALRIGQTALDVPGFTQPVGDVVIAISEALGVDPEDPDITFQGRDYPERAWHPNEDKVSFPITGVLALIGFAAALVAARRVSPTRAGPLRGYAVAVGVTVVLYVATVKWQPWGNRLLLYALVLAVPLAGLWLDSVLRHRFRREWRRIVSIVVVIGMFAGLALTGVLSLGYGMPRRLVGEGATLTASEMETRFNWHRSWQADYVWAAEKVDASGADRVGMVQSRDSWEYPWWILLPGRELVSLTSVIPKHPAADPDDVDAILCSSLSRKLCRKYVPEDWDLHFRDHAGYALPPKD</sequence>
<organism evidence="2 3">
    <name type="scientific">Stackebrandtia nassauensis (strain DSM 44728 / CIP 108903 / NRRL B-16338 / NBRC 102104 / LLR-40K-21)</name>
    <dbReference type="NCBI Taxonomy" id="446470"/>
    <lineage>
        <taxon>Bacteria</taxon>
        <taxon>Bacillati</taxon>
        <taxon>Actinomycetota</taxon>
        <taxon>Actinomycetes</taxon>
        <taxon>Glycomycetales</taxon>
        <taxon>Glycomycetaceae</taxon>
        <taxon>Stackebrandtia</taxon>
    </lineage>
</organism>
<dbReference type="OrthoDB" id="9764517at2"/>
<evidence type="ECO:0000313" key="3">
    <source>
        <dbReference type="Proteomes" id="UP000000844"/>
    </source>
</evidence>
<feature type="transmembrane region" description="Helical" evidence="1">
    <location>
        <begin position="313"/>
        <end position="333"/>
    </location>
</feature>
<feature type="transmembrane region" description="Helical" evidence="1">
    <location>
        <begin position="512"/>
        <end position="534"/>
    </location>
</feature>
<evidence type="ECO:0008006" key="4">
    <source>
        <dbReference type="Google" id="ProtNLM"/>
    </source>
</evidence>
<feature type="transmembrane region" description="Helical" evidence="1">
    <location>
        <begin position="57"/>
        <end position="79"/>
    </location>
</feature>
<dbReference type="STRING" id="446470.Snas_4854"/>
<feature type="transmembrane region" description="Helical" evidence="1">
    <location>
        <begin position="110"/>
        <end position="128"/>
    </location>
</feature>
<dbReference type="HOGENOM" id="CLU_374250_0_0_11"/>
<dbReference type="RefSeq" id="WP_013020066.1">
    <property type="nucleotide sequence ID" value="NC_013947.1"/>
</dbReference>
<feature type="transmembrane region" description="Helical" evidence="1">
    <location>
        <begin position="187"/>
        <end position="205"/>
    </location>
</feature>
<dbReference type="AlphaFoldDB" id="D3Q8Q3"/>
<dbReference type="eggNOG" id="COG1807">
    <property type="taxonomic scope" value="Bacteria"/>
</dbReference>
<dbReference type="EMBL" id="CP001778">
    <property type="protein sequence ID" value="ADD44495.1"/>
    <property type="molecule type" value="Genomic_DNA"/>
</dbReference>
<feature type="transmembrane region" description="Helical" evidence="1">
    <location>
        <begin position="453"/>
        <end position="474"/>
    </location>
</feature>
<name>D3Q8Q3_STANL</name>
<evidence type="ECO:0000313" key="2">
    <source>
        <dbReference type="EMBL" id="ADD44495.1"/>
    </source>
</evidence>
<keyword evidence="1" id="KW-0472">Membrane</keyword>